<comment type="caution">
    <text evidence="2">The sequence shown here is derived from an EMBL/GenBank/DDBJ whole genome shotgun (WGS) entry which is preliminary data.</text>
</comment>
<dbReference type="CDD" id="cd06222">
    <property type="entry name" value="RNase_H_like"/>
    <property type="match status" value="1"/>
</dbReference>
<evidence type="ECO:0000313" key="2">
    <source>
        <dbReference type="EMBL" id="KAL0355213.1"/>
    </source>
</evidence>
<proteinExistence type="predicted"/>
<dbReference type="AlphaFoldDB" id="A0AAW2PHM1"/>
<dbReference type="GO" id="GO:0003676">
    <property type="term" value="F:nucleic acid binding"/>
    <property type="evidence" value="ECO:0007669"/>
    <property type="project" value="InterPro"/>
</dbReference>
<dbReference type="InterPro" id="IPR053151">
    <property type="entry name" value="RNase_H-like"/>
</dbReference>
<dbReference type="PANTHER" id="PTHR47723:SF19">
    <property type="entry name" value="POLYNUCLEOTIDYL TRANSFERASE, RIBONUCLEASE H-LIKE SUPERFAMILY PROTEIN"/>
    <property type="match status" value="1"/>
</dbReference>
<reference evidence="2" key="2">
    <citation type="journal article" date="2024" name="Plant">
        <title>Genomic evolution and insights into agronomic trait innovations of Sesamum species.</title>
        <authorList>
            <person name="Miao H."/>
            <person name="Wang L."/>
            <person name="Qu L."/>
            <person name="Liu H."/>
            <person name="Sun Y."/>
            <person name="Le M."/>
            <person name="Wang Q."/>
            <person name="Wei S."/>
            <person name="Zheng Y."/>
            <person name="Lin W."/>
            <person name="Duan Y."/>
            <person name="Cao H."/>
            <person name="Xiong S."/>
            <person name="Wang X."/>
            <person name="Wei L."/>
            <person name="Li C."/>
            <person name="Ma Q."/>
            <person name="Ju M."/>
            <person name="Zhao R."/>
            <person name="Li G."/>
            <person name="Mu C."/>
            <person name="Tian Q."/>
            <person name="Mei H."/>
            <person name="Zhang T."/>
            <person name="Gao T."/>
            <person name="Zhang H."/>
        </authorList>
    </citation>
    <scope>NUCLEOTIDE SEQUENCE</scope>
    <source>
        <strain evidence="2">G02</strain>
    </source>
</reference>
<evidence type="ECO:0000259" key="1">
    <source>
        <dbReference type="PROSITE" id="PS50879"/>
    </source>
</evidence>
<sequence length="116" mass="13286">MLFQHWKGDVEVGRKLGFRLYVTKPPALKLVRWLPPHDEWVKLNCDGASKGNPGEAGVGGLLWNNQGKLIFAYYDFISHQSNTYAELCALVRGLELAKEFGYLQTWLKWMLRSSCI</sequence>
<dbReference type="EMBL" id="JACGWJ010000017">
    <property type="protein sequence ID" value="KAL0355213.1"/>
    <property type="molecule type" value="Genomic_DNA"/>
</dbReference>
<dbReference type="PANTHER" id="PTHR47723">
    <property type="entry name" value="OS05G0353850 PROTEIN"/>
    <property type="match status" value="1"/>
</dbReference>
<dbReference type="GO" id="GO:0004523">
    <property type="term" value="F:RNA-DNA hybrid ribonuclease activity"/>
    <property type="evidence" value="ECO:0007669"/>
    <property type="project" value="InterPro"/>
</dbReference>
<dbReference type="Pfam" id="PF13456">
    <property type="entry name" value="RVT_3"/>
    <property type="match status" value="1"/>
</dbReference>
<gene>
    <name evidence="2" type="ORF">Sradi_3968200</name>
</gene>
<name>A0AAW2PHM1_SESRA</name>
<accession>A0AAW2PHM1</accession>
<dbReference type="InterPro" id="IPR036397">
    <property type="entry name" value="RNaseH_sf"/>
</dbReference>
<reference evidence="2" key="1">
    <citation type="submission" date="2020-06" db="EMBL/GenBank/DDBJ databases">
        <authorList>
            <person name="Li T."/>
            <person name="Hu X."/>
            <person name="Zhang T."/>
            <person name="Song X."/>
            <person name="Zhang H."/>
            <person name="Dai N."/>
            <person name="Sheng W."/>
            <person name="Hou X."/>
            <person name="Wei L."/>
        </authorList>
    </citation>
    <scope>NUCLEOTIDE SEQUENCE</scope>
    <source>
        <strain evidence="2">G02</strain>
        <tissue evidence="2">Leaf</tissue>
    </source>
</reference>
<dbReference type="InterPro" id="IPR002156">
    <property type="entry name" value="RNaseH_domain"/>
</dbReference>
<dbReference type="Gene3D" id="3.30.420.10">
    <property type="entry name" value="Ribonuclease H-like superfamily/Ribonuclease H"/>
    <property type="match status" value="1"/>
</dbReference>
<dbReference type="InterPro" id="IPR012337">
    <property type="entry name" value="RNaseH-like_sf"/>
</dbReference>
<dbReference type="InterPro" id="IPR044730">
    <property type="entry name" value="RNase_H-like_dom_plant"/>
</dbReference>
<feature type="domain" description="RNase H type-1" evidence="1">
    <location>
        <begin position="37"/>
        <end position="116"/>
    </location>
</feature>
<organism evidence="2">
    <name type="scientific">Sesamum radiatum</name>
    <name type="common">Black benniseed</name>
    <dbReference type="NCBI Taxonomy" id="300843"/>
    <lineage>
        <taxon>Eukaryota</taxon>
        <taxon>Viridiplantae</taxon>
        <taxon>Streptophyta</taxon>
        <taxon>Embryophyta</taxon>
        <taxon>Tracheophyta</taxon>
        <taxon>Spermatophyta</taxon>
        <taxon>Magnoliopsida</taxon>
        <taxon>eudicotyledons</taxon>
        <taxon>Gunneridae</taxon>
        <taxon>Pentapetalae</taxon>
        <taxon>asterids</taxon>
        <taxon>lamiids</taxon>
        <taxon>Lamiales</taxon>
        <taxon>Pedaliaceae</taxon>
        <taxon>Sesamum</taxon>
    </lineage>
</organism>
<dbReference type="SUPFAM" id="SSF53098">
    <property type="entry name" value="Ribonuclease H-like"/>
    <property type="match status" value="1"/>
</dbReference>
<protein>
    <submittedName>
        <fullName evidence="2">Ribonuclease H protein</fullName>
    </submittedName>
</protein>
<dbReference type="PROSITE" id="PS50879">
    <property type="entry name" value="RNASE_H_1"/>
    <property type="match status" value="1"/>
</dbReference>